<dbReference type="EMBL" id="LDPG01000007">
    <property type="protein sequence ID" value="KLV18430.1"/>
    <property type="molecule type" value="Genomic_DNA"/>
</dbReference>
<dbReference type="RefSeq" id="WP_047956706.1">
    <property type="nucleotide sequence ID" value="NZ_LDPG01000007.1"/>
</dbReference>
<organism evidence="2 3">
    <name type="scientific">Bacillus anthracis</name>
    <name type="common">anthrax bacterium</name>
    <dbReference type="NCBI Taxonomy" id="1392"/>
    <lineage>
        <taxon>Bacteria</taxon>
        <taxon>Bacillati</taxon>
        <taxon>Bacillota</taxon>
        <taxon>Bacilli</taxon>
        <taxon>Bacillales</taxon>
        <taxon>Bacillaceae</taxon>
        <taxon>Bacillus</taxon>
        <taxon>Bacillus cereus group</taxon>
    </lineage>
</organism>
<name>A0A0J1KP21_BACAN</name>
<evidence type="ECO:0000313" key="3">
    <source>
        <dbReference type="Proteomes" id="UP000035904"/>
    </source>
</evidence>
<keyword evidence="1" id="KW-0472">Membrane</keyword>
<dbReference type="AlphaFoldDB" id="A0A0J1KP21"/>
<feature type="transmembrane region" description="Helical" evidence="1">
    <location>
        <begin position="159"/>
        <end position="179"/>
    </location>
</feature>
<evidence type="ECO:0000256" key="1">
    <source>
        <dbReference type="SAM" id="Phobius"/>
    </source>
</evidence>
<protein>
    <submittedName>
        <fullName evidence="2">Membrane protein</fullName>
    </submittedName>
</protein>
<feature type="transmembrane region" description="Helical" evidence="1">
    <location>
        <begin position="100"/>
        <end position="121"/>
    </location>
</feature>
<proteinExistence type="predicted"/>
<accession>A0A0J1KP21</accession>
<keyword evidence="1" id="KW-1133">Transmembrane helix</keyword>
<reference evidence="2 3" key="1">
    <citation type="submission" date="2015-05" db="EMBL/GenBank/DDBJ databases">
        <title>Whole genome sequence and identification of bacterial endophytes from Costus igneus.</title>
        <authorList>
            <person name="Lee Y.P."/>
            <person name="Gan H.M."/>
            <person name="Eng W."/>
            <person name="Wheatley M.S."/>
            <person name="Caraballo A."/>
            <person name="Polter S."/>
            <person name="Savka M.A."/>
            <person name="Hudson A.O."/>
        </authorList>
    </citation>
    <scope>NUCLEOTIDE SEQUENCE [LARGE SCALE GENOMIC DNA]</scope>
    <source>
        <strain evidence="2 3">RIT375</strain>
    </source>
</reference>
<feature type="transmembrane region" description="Helical" evidence="1">
    <location>
        <begin position="6"/>
        <end position="23"/>
    </location>
</feature>
<feature type="transmembrane region" description="Helical" evidence="1">
    <location>
        <begin position="53"/>
        <end position="73"/>
    </location>
</feature>
<evidence type="ECO:0000313" key="2">
    <source>
        <dbReference type="EMBL" id="KLV18430.1"/>
    </source>
</evidence>
<dbReference type="PATRIC" id="fig|1392.242.peg.5788"/>
<dbReference type="Proteomes" id="UP000035904">
    <property type="component" value="Unassembled WGS sequence"/>
</dbReference>
<sequence length="182" mass="20660">MGVELIPFSVFLVYHLVNVYTDVKYRVTKNIWHLAFLIIGLGYYYGYANSSPWYKPMATMVLTLGIGLILEYLKQSSPGDTKMLVITSLLISLTLPYQGYIRIAAAVIIFHLAILAIIAYFKLFQKHGVLQTFKYQFSDIKAFFTPGIPISKEVIFDHFPGAITIMLGSVIYTLISFLLDLR</sequence>
<gene>
    <name evidence="2" type="ORF">ABW01_13740</name>
</gene>
<dbReference type="Gene3D" id="1.20.120.1220">
    <property type="match status" value="1"/>
</dbReference>
<comment type="caution">
    <text evidence="2">The sequence shown here is derived from an EMBL/GenBank/DDBJ whole genome shotgun (WGS) entry which is preliminary data.</text>
</comment>
<keyword evidence="1" id="KW-0812">Transmembrane</keyword>
<feature type="transmembrane region" description="Helical" evidence="1">
    <location>
        <begin position="30"/>
        <end position="47"/>
    </location>
</feature>